<evidence type="ECO:0000313" key="1">
    <source>
        <dbReference type="EMBL" id="KAG9219755.1"/>
    </source>
</evidence>
<gene>
    <name evidence="1" type="ORF">CCMSSC00406_0008132</name>
</gene>
<proteinExistence type="predicted"/>
<name>A0ACB7INS7_PLECO</name>
<evidence type="ECO:0000313" key="2">
    <source>
        <dbReference type="Proteomes" id="UP000824881"/>
    </source>
</evidence>
<reference evidence="1 2" key="1">
    <citation type="journal article" date="2021" name="Appl. Environ. Microbiol.">
        <title>Genetic linkage and physical mapping for an oyster mushroom Pleurotus cornucopiae and QTL analysis for the trait cap color.</title>
        <authorList>
            <person name="Zhang Y."/>
            <person name="Gao W."/>
            <person name="Sonnenberg A."/>
            <person name="Chen Q."/>
            <person name="Zhang J."/>
            <person name="Huang C."/>
        </authorList>
    </citation>
    <scope>NUCLEOTIDE SEQUENCE [LARGE SCALE GENOMIC DNA]</scope>
    <source>
        <strain evidence="1">CCMSSC00406</strain>
    </source>
</reference>
<organism evidence="1 2">
    <name type="scientific">Pleurotus cornucopiae</name>
    <name type="common">Cornucopia mushroom</name>
    <dbReference type="NCBI Taxonomy" id="5321"/>
    <lineage>
        <taxon>Eukaryota</taxon>
        <taxon>Fungi</taxon>
        <taxon>Dikarya</taxon>
        <taxon>Basidiomycota</taxon>
        <taxon>Agaricomycotina</taxon>
        <taxon>Agaricomycetes</taxon>
        <taxon>Agaricomycetidae</taxon>
        <taxon>Agaricales</taxon>
        <taxon>Pleurotineae</taxon>
        <taxon>Pleurotaceae</taxon>
        <taxon>Pleurotus</taxon>
    </lineage>
</organism>
<sequence length="125" mass="12866">MVTHRTRATTRLEALTSQTTTNITMFSKTILAAVVLAVASAALADPLPPTPCLKACFPKDHVCGEGQILVPPTGDGGCFVCCVAPSPPPEPREVCLAVCLPEDAVCPDGRPLSGGNGCFNCCGPK</sequence>
<protein>
    <submittedName>
        <fullName evidence="1">Uncharacterized protein</fullName>
    </submittedName>
</protein>
<comment type="caution">
    <text evidence="1">The sequence shown here is derived from an EMBL/GenBank/DDBJ whole genome shotgun (WGS) entry which is preliminary data.</text>
</comment>
<keyword evidence="2" id="KW-1185">Reference proteome</keyword>
<dbReference type="Proteomes" id="UP000824881">
    <property type="component" value="Unassembled WGS sequence"/>
</dbReference>
<accession>A0ACB7INS7</accession>
<dbReference type="EMBL" id="WQMT02000008">
    <property type="protein sequence ID" value="KAG9219755.1"/>
    <property type="molecule type" value="Genomic_DNA"/>
</dbReference>